<evidence type="ECO:0000313" key="2">
    <source>
        <dbReference type="Proteomes" id="UP000799776"/>
    </source>
</evidence>
<dbReference type="EMBL" id="ML978746">
    <property type="protein sequence ID" value="KAF2084073.1"/>
    <property type="molecule type" value="Genomic_DNA"/>
</dbReference>
<comment type="caution">
    <text evidence="1">The sequence shown here is derived from an EMBL/GenBank/DDBJ whole genome shotgun (WGS) entry which is preliminary data.</text>
</comment>
<name>A0A9P4LWJ2_9PEZI</name>
<organism evidence="1 2">
    <name type="scientific">Saccharata proteae CBS 121410</name>
    <dbReference type="NCBI Taxonomy" id="1314787"/>
    <lineage>
        <taxon>Eukaryota</taxon>
        <taxon>Fungi</taxon>
        <taxon>Dikarya</taxon>
        <taxon>Ascomycota</taxon>
        <taxon>Pezizomycotina</taxon>
        <taxon>Dothideomycetes</taxon>
        <taxon>Dothideomycetes incertae sedis</taxon>
        <taxon>Botryosphaeriales</taxon>
        <taxon>Saccharataceae</taxon>
        <taxon>Saccharata</taxon>
    </lineage>
</organism>
<dbReference type="SUPFAM" id="SSF52540">
    <property type="entry name" value="P-loop containing nucleoside triphosphate hydrolases"/>
    <property type="match status" value="1"/>
</dbReference>
<reference evidence="1" key="1">
    <citation type="journal article" date="2020" name="Stud. Mycol.">
        <title>101 Dothideomycetes genomes: a test case for predicting lifestyles and emergence of pathogens.</title>
        <authorList>
            <person name="Haridas S."/>
            <person name="Albert R."/>
            <person name="Binder M."/>
            <person name="Bloem J."/>
            <person name="Labutti K."/>
            <person name="Salamov A."/>
            <person name="Andreopoulos B."/>
            <person name="Baker S."/>
            <person name="Barry K."/>
            <person name="Bills G."/>
            <person name="Bluhm B."/>
            <person name="Cannon C."/>
            <person name="Castanera R."/>
            <person name="Culley D."/>
            <person name="Daum C."/>
            <person name="Ezra D."/>
            <person name="Gonzalez J."/>
            <person name="Henrissat B."/>
            <person name="Kuo A."/>
            <person name="Liang C."/>
            <person name="Lipzen A."/>
            <person name="Lutzoni F."/>
            <person name="Magnuson J."/>
            <person name="Mondo S."/>
            <person name="Nolan M."/>
            <person name="Ohm R."/>
            <person name="Pangilinan J."/>
            <person name="Park H.-J."/>
            <person name="Ramirez L."/>
            <person name="Alfaro M."/>
            <person name="Sun H."/>
            <person name="Tritt A."/>
            <person name="Yoshinaga Y."/>
            <person name="Zwiers L.-H."/>
            <person name="Turgeon B."/>
            <person name="Goodwin S."/>
            <person name="Spatafora J."/>
            <person name="Crous P."/>
            <person name="Grigoriev I."/>
        </authorList>
    </citation>
    <scope>NUCLEOTIDE SEQUENCE</scope>
    <source>
        <strain evidence="1">CBS 121410</strain>
    </source>
</reference>
<evidence type="ECO:0008006" key="3">
    <source>
        <dbReference type="Google" id="ProtNLM"/>
    </source>
</evidence>
<dbReference type="OrthoDB" id="443402at2759"/>
<keyword evidence="2" id="KW-1185">Reference proteome</keyword>
<accession>A0A9P4LWJ2</accession>
<proteinExistence type="predicted"/>
<dbReference type="AlphaFoldDB" id="A0A9P4LWJ2"/>
<dbReference type="Proteomes" id="UP000799776">
    <property type="component" value="Unassembled WGS sequence"/>
</dbReference>
<dbReference type="PANTHER" id="PTHR10039">
    <property type="entry name" value="AMELOGENIN"/>
    <property type="match status" value="1"/>
</dbReference>
<dbReference type="PANTHER" id="PTHR10039:SF5">
    <property type="entry name" value="NACHT DOMAIN-CONTAINING PROTEIN"/>
    <property type="match status" value="1"/>
</dbReference>
<dbReference type="InterPro" id="IPR027417">
    <property type="entry name" value="P-loop_NTPase"/>
</dbReference>
<protein>
    <recommendedName>
        <fullName evidence="3">NACHT domain-containing protein</fullName>
    </recommendedName>
</protein>
<gene>
    <name evidence="1" type="ORF">K490DRAFT_69096</name>
</gene>
<sequence>MQKSLQGLLQSILFEILKECLDLAPKLCPQRFGASVQEPWTLRELSGALDVILNSHVPNVRFSFFIDGLDEYDGDTFDVIACLDKLSRSDQVRICLASRPWNAFEDRFGSPPGHKLYLEHLTHADIKQYVYSNLEKQINLSNSWLRNSDAAELTRSIVERSSGVFLWVTLVVSSLRRGLSNGDTFSMLKKRLDTFPRELKQFFDLILAGIEDVYKEQFACLVKVQLLETKITKDLFTYSFLMEDDLDFCFGLPLREIDGREMTARLSRARKALEARFKGLIGAASKDNRVDFLHRTERL</sequence>
<evidence type="ECO:0000313" key="1">
    <source>
        <dbReference type="EMBL" id="KAF2084073.1"/>
    </source>
</evidence>